<dbReference type="eggNOG" id="COG0449">
    <property type="taxonomic scope" value="Bacteria"/>
</dbReference>
<dbReference type="AlphaFoldDB" id="Q166V6"/>
<dbReference type="PROSITE" id="PS51464">
    <property type="entry name" value="SIS"/>
    <property type="match status" value="2"/>
</dbReference>
<evidence type="ECO:0000259" key="7">
    <source>
        <dbReference type="PROSITE" id="PS51464"/>
    </source>
</evidence>
<feature type="domain" description="SIS" evidence="7">
    <location>
        <begin position="244"/>
        <end position="383"/>
    </location>
</feature>
<organism evidence="8 9">
    <name type="scientific">Roseobacter denitrificans (strain ATCC 33942 / OCh 114)</name>
    <name type="common">Erythrobacter sp. (strain OCh 114)</name>
    <name type="synonym">Roseobacter denitrificans</name>
    <dbReference type="NCBI Taxonomy" id="375451"/>
    <lineage>
        <taxon>Bacteria</taxon>
        <taxon>Pseudomonadati</taxon>
        <taxon>Pseudomonadota</taxon>
        <taxon>Alphaproteobacteria</taxon>
        <taxon>Rhodobacterales</taxon>
        <taxon>Roseobacteraceae</taxon>
        <taxon>Roseobacter</taxon>
    </lineage>
</organism>
<protein>
    <recommendedName>
        <fullName evidence="3">Glutamine--fructose-6-phosphate aminotransferase [isomerizing]</fullName>
        <ecNumber evidence="2">2.6.1.16</ecNumber>
    </recommendedName>
</protein>
<feature type="domain" description="SIS" evidence="7">
    <location>
        <begin position="74"/>
        <end position="212"/>
    </location>
</feature>
<evidence type="ECO:0000256" key="2">
    <source>
        <dbReference type="ARBA" id="ARBA00012916"/>
    </source>
</evidence>
<keyword evidence="9" id="KW-1185">Reference proteome</keyword>
<dbReference type="SUPFAM" id="SSF53697">
    <property type="entry name" value="SIS domain"/>
    <property type="match status" value="1"/>
</dbReference>
<dbReference type="HOGENOM" id="CLU_695809_0_0_5"/>
<dbReference type="PANTHER" id="PTHR10937">
    <property type="entry name" value="GLUCOSAMINE--FRUCTOSE-6-PHOSPHATE AMINOTRANSFERASE, ISOMERIZING"/>
    <property type="match status" value="1"/>
</dbReference>
<evidence type="ECO:0000313" key="8">
    <source>
        <dbReference type="EMBL" id="ABG31987.1"/>
    </source>
</evidence>
<evidence type="ECO:0000256" key="1">
    <source>
        <dbReference type="ARBA" id="ARBA00001031"/>
    </source>
</evidence>
<gene>
    <name evidence="8" type="ordered locus">RD1_2418</name>
</gene>
<dbReference type="GO" id="GO:0006047">
    <property type="term" value="P:UDP-N-acetylglucosamine metabolic process"/>
    <property type="evidence" value="ECO:0007669"/>
    <property type="project" value="TreeGrafter"/>
</dbReference>
<name>Q166V6_ROSDO</name>
<comment type="catalytic activity">
    <reaction evidence="1">
        <text>D-fructose 6-phosphate + L-glutamine = D-glucosamine 6-phosphate + L-glutamate</text>
        <dbReference type="Rhea" id="RHEA:13237"/>
        <dbReference type="ChEBI" id="CHEBI:29985"/>
        <dbReference type="ChEBI" id="CHEBI:58359"/>
        <dbReference type="ChEBI" id="CHEBI:58725"/>
        <dbReference type="ChEBI" id="CHEBI:61527"/>
        <dbReference type="EC" id="2.6.1.16"/>
    </reaction>
</comment>
<evidence type="ECO:0000313" key="9">
    <source>
        <dbReference type="Proteomes" id="UP000007029"/>
    </source>
</evidence>
<accession>Q166V6</accession>
<proteinExistence type="predicted"/>
<dbReference type="GO" id="GO:0006487">
    <property type="term" value="P:protein N-linked glycosylation"/>
    <property type="evidence" value="ECO:0007669"/>
    <property type="project" value="TreeGrafter"/>
</dbReference>
<evidence type="ECO:0000256" key="3">
    <source>
        <dbReference type="ARBA" id="ARBA00016090"/>
    </source>
</evidence>
<keyword evidence="4 8" id="KW-0032">Aminotransferase</keyword>
<dbReference type="Pfam" id="PF01380">
    <property type="entry name" value="SIS"/>
    <property type="match status" value="2"/>
</dbReference>
<keyword evidence="8" id="KW-0808">Transferase</keyword>
<evidence type="ECO:0000256" key="6">
    <source>
        <dbReference type="ARBA" id="ARBA00022962"/>
    </source>
</evidence>
<dbReference type="EC" id="2.6.1.16" evidence="2"/>
<dbReference type="GO" id="GO:0004360">
    <property type="term" value="F:glutamine-fructose-6-phosphate transaminase (isomerizing) activity"/>
    <property type="evidence" value="ECO:0007669"/>
    <property type="project" value="UniProtKB-EC"/>
</dbReference>
<dbReference type="InterPro" id="IPR035466">
    <property type="entry name" value="GlmS/AgaS_SIS"/>
</dbReference>
<dbReference type="GO" id="GO:0097367">
    <property type="term" value="F:carbohydrate derivative binding"/>
    <property type="evidence" value="ECO:0007669"/>
    <property type="project" value="InterPro"/>
</dbReference>
<keyword evidence="6" id="KW-0315">Glutamine amidotransferase</keyword>
<dbReference type="InterPro" id="IPR001347">
    <property type="entry name" value="SIS_dom"/>
</dbReference>
<dbReference type="InterPro" id="IPR046348">
    <property type="entry name" value="SIS_dom_sf"/>
</dbReference>
<dbReference type="STRING" id="375451.RD1_2418"/>
<evidence type="ECO:0000256" key="5">
    <source>
        <dbReference type="ARBA" id="ARBA00022737"/>
    </source>
</evidence>
<dbReference type="KEGG" id="rde:RD1_2418"/>
<reference evidence="8 9" key="1">
    <citation type="journal article" date="2007" name="J. Bacteriol.">
        <title>The complete genome sequence of Roseobacter denitrificans reveals a mixotrophic rather than photosynthetic metabolism.</title>
        <authorList>
            <person name="Swingley W.D."/>
            <person name="Sadekar S."/>
            <person name="Mastrian S.D."/>
            <person name="Matthies H.J."/>
            <person name="Hao J."/>
            <person name="Ramos H."/>
            <person name="Acharya C.R."/>
            <person name="Conrad A.L."/>
            <person name="Taylor H.L."/>
            <person name="Dejesa L.C."/>
            <person name="Shah M.K."/>
            <person name="O'huallachain M.E."/>
            <person name="Lince M.T."/>
            <person name="Blankenship R.E."/>
            <person name="Beatty J.T."/>
            <person name="Touchman J.W."/>
        </authorList>
    </citation>
    <scope>NUCLEOTIDE SEQUENCE [LARGE SCALE GENOMIC DNA]</scope>
    <source>
        <strain evidence="9">ATCC 33942 / OCh 114</strain>
    </source>
</reference>
<dbReference type="CDD" id="cd05008">
    <property type="entry name" value="SIS_GlmS_GlmD_1"/>
    <property type="match status" value="1"/>
</dbReference>
<dbReference type="Proteomes" id="UP000007029">
    <property type="component" value="Chromosome"/>
</dbReference>
<dbReference type="GO" id="GO:0006002">
    <property type="term" value="P:fructose 6-phosphate metabolic process"/>
    <property type="evidence" value="ECO:0007669"/>
    <property type="project" value="TreeGrafter"/>
</dbReference>
<dbReference type="PANTHER" id="PTHR10937:SF0">
    <property type="entry name" value="GLUTAMINE--FRUCTOSE-6-PHOSPHATE TRANSAMINASE (ISOMERIZING)"/>
    <property type="match status" value="1"/>
</dbReference>
<evidence type="ECO:0000256" key="4">
    <source>
        <dbReference type="ARBA" id="ARBA00022576"/>
    </source>
</evidence>
<dbReference type="EMBL" id="CP000362">
    <property type="protein sequence ID" value="ABG31987.1"/>
    <property type="molecule type" value="Genomic_DNA"/>
</dbReference>
<sequence length="388" mass="41096">MPHFFDALLCWRSITESPMSIEQRLKEIRRESSSDAAGDPERFRRVALTEYEMMSQGEAISATLEANRGPLTDIGRDLAGRTIRRVVTVGCGDSWIAGHGVRPAIEAALGAPCEPVEAFDFATYGLHTIDAETVVIGLSSSGKTEPVVEGLTASAARGAYTIGLSNTLGSPLMEQCPGALHIRATRGGWPTQSSTAAMALMLAMAASVQKAKGGDSSALEAALDALPGQVDDVAQAFYEPAKAVAKHLARADLILTTGAGPFFAPAEFGAAKLKELAPIHAYSFPLEEYHHYRTQKAGDPMFMVAGDAESHARALETAIMSRGCEGYCVALVPEGETEIAEIADVAWHLPLVPAETAPIIYSVPLHLFGYHAAVERDALGLGAPRLGL</sequence>
<keyword evidence="5" id="KW-0677">Repeat</keyword>
<dbReference type="Gene3D" id="3.40.50.10490">
    <property type="entry name" value="Glucose-6-phosphate isomerase like protein, domain 1"/>
    <property type="match status" value="2"/>
</dbReference>